<keyword evidence="7 12" id="KW-1133">Transmembrane helix</keyword>
<evidence type="ECO:0000256" key="10">
    <source>
        <dbReference type="ARBA" id="ARBA00071036"/>
    </source>
</evidence>
<dbReference type="PANTHER" id="PTHR13610:SF9">
    <property type="entry name" value="FI06469P"/>
    <property type="match status" value="1"/>
</dbReference>
<evidence type="ECO:0000256" key="4">
    <source>
        <dbReference type="ARBA" id="ARBA00022679"/>
    </source>
</evidence>
<comment type="caution">
    <text evidence="13">The sequence shown here is derived from an EMBL/GenBank/DDBJ whole genome shotgun (WGS) entry which is preliminary data.</text>
</comment>
<evidence type="ECO:0000256" key="1">
    <source>
        <dbReference type="ARBA" id="ARBA00004304"/>
    </source>
</evidence>
<dbReference type="EMBL" id="JARKIK010000050">
    <property type="protein sequence ID" value="KAK8734669.1"/>
    <property type="molecule type" value="Genomic_DNA"/>
</dbReference>
<evidence type="ECO:0000256" key="9">
    <source>
        <dbReference type="ARBA" id="ARBA00023136"/>
    </source>
</evidence>
<keyword evidence="6 12" id="KW-0812">Transmembrane</keyword>
<dbReference type="GO" id="GO:1904058">
    <property type="term" value="P:positive regulation of sensory perception of pain"/>
    <property type="evidence" value="ECO:0007669"/>
    <property type="project" value="UniProtKB-ARBA"/>
</dbReference>
<dbReference type="InterPro" id="IPR029063">
    <property type="entry name" value="SAM-dependent_MTases_sf"/>
</dbReference>
<evidence type="ECO:0000256" key="5">
    <source>
        <dbReference type="ARBA" id="ARBA00022691"/>
    </source>
</evidence>
<organism evidence="13 14">
    <name type="scientific">Cherax quadricarinatus</name>
    <name type="common">Australian red claw crayfish</name>
    <dbReference type="NCBI Taxonomy" id="27406"/>
    <lineage>
        <taxon>Eukaryota</taxon>
        <taxon>Metazoa</taxon>
        <taxon>Ecdysozoa</taxon>
        <taxon>Arthropoda</taxon>
        <taxon>Crustacea</taxon>
        <taxon>Multicrustacea</taxon>
        <taxon>Malacostraca</taxon>
        <taxon>Eumalacostraca</taxon>
        <taxon>Eucarida</taxon>
        <taxon>Decapoda</taxon>
        <taxon>Pleocyemata</taxon>
        <taxon>Astacidea</taxon>
        <taxon>Parastacoidea</taxon>
        <taxon>Parastacidae</taxon>
        <taxon>Cherax</taxon>
    </lineage>
</organism>
<keyword evidence="3" id="KW-0489">Methyltransferase</keyword>
<dbReference type="SUPFAM" id="SSF53335">
    <property type="entry name" value="S-adenosyl-L-methionine-dependent methyltransferases"/>
    <property type="match status" value="1"/>
</dbReference>
<comment type="subcellular location">
    <subcellularLocation>
        <location evidence="1">Mitochondrion membrane</location>
        <topology evidence="1">Single-pass membrane protein</topology>
    </subcellularLocation>
</comment>
<keyword evidence="8" id="KW-0496">Mitochondrion</keyword>
<dbReference type="Proteomes" id="UP001445076">
    <property type="component" value="Unassembled WGS sequence"/>
</dbReference>
<evidence type="ECO:0000256" key="12">
    <source>
        <dbReference type="SAM" id="Phobius"/>
    </source>
</evidence>
<evidence type="ECO:0000256" key="7">
    <source>
        <dbReference type="ARBA" id="ARBA00022989"/>
    </source>
</evidence>
<dbReference type="AlphaFoldDB" id="A0AAW0X9E5"/>
<dbReference type="InterPro" id="IPR026170">
    <property type="entry name" value="FAM173A/B"/>
</dbReference>
<accession>A0AAW0X9E5</accession>
<keyword evidence="14" id="KW-1185">Reference proteome</keyword>
<keyword evidence="9 12" id="KW-0472">Membrane</keyword>
<sequence length="240" mass="26618">YFLPGTGRQNSKHRELYDPLQPQQQWIYLINYSKTSCTSARESDKSNSKSGRYLGLALVGITGGVAVTLSVIAAPFIAPALRKICLPYVPATTTQVNNVLKALTGRSGSLVDLGSGDGRIVVAAAREAKLKGVGVELNPWLVWYSRWVAWRNGVSSSTSFITQDLWKFNLQQYHNVVIFGVEEMMPELESKLVQELQQDGCVVACRFPLPSWEPVATIGEGIDTVWLYRKPLTNSQQKQL</sequence>
<protein>
    <recommendedName>
        <fullName evidence="10">ATP synthase subunit C lysine N-methyltransferase</fullName>
    </recommendedName>
    <alternativeName>
        <fullName evidence="11">Protein N-lysine methyltransferase FAM173B</fullName>
    </alternativeName>
</protein>
<reference evidence="13 14" key="1">
    <citation type="journal article" date="2024" name="BMC Genomics">
        <title>Genome assembly of redclaw crayfish (Cherax quadricarinatus) provides insights into its immune adaptation and hypoxia tolerance.</title>
        <authorList>
            <person name="Liu Z."/>
            <person name="Zheng J."/>
            <person name="Li H."/>
            <person name="Fang K."/>
            <person name="Wang S."/>
            <person name="He J."/>
            <person name="Zhou D."/>
            <person name="Weng S."/>
            <person name="Chi M."/>
            <person name="Gu Z."/>
            <person name="He J."/>
            <person name="Li F."/>
            <person name="Wang M."/>
        </authorList>
    </citation>
    <scope>NUCLEOTIDE SEQUENCE [LARGE SCALE GENOMIC DNA]</scope>
    <source>
        <strain evidence="13">ZL_2023a</strain>
    </source>
</reference>
<evidence type="ECO:0000256" key="11">
    <source>
        <dbReference type="ARBA" id="ARBA00078098"/>
    </source>
</evidence>
<evidence type="ECO:0000256" key="2">
    <source>
        <dbReference type="ARBA" id="ARBA00010633"/>
    </source>
</evidence>
<keyword evidence="4" id="KW-0808">Transferase</keyword>
<gene>
    <name evidence="13" type="ORF">OTU49_005925</name>
</gene>
<feature type="transmembrane region" description="Helical" evidence="12">
    <location>
        <begin position="53"/>
        <end position="78"/>
    </location>
</feature>
<dbReference type="FunFam" id="3.40.50.150:FF:000141">
    <property type="entry name" value="ATP synthase c subunit lysine N-methyltransferase"/>
    <property type="match status" value="1"/>
</dbReference>
<dbReference type="PANTHER" id="PTHR13610">
    <property type="entry name" value="METHYLTRANSFERASE DOMAIN-CONTAINING PROTEIN"/>
    <property type="match status" value="1"/>
</dbReference>
<evidence type="ECO:0000256" key="8">
    <source>
        <dbReference type="ARBA" id="ARBA00023128"/>
    </source>
</evidence>
<evidence type="ECO:0000313" key="14">
    <source>
        <dbReference type="Proteomes" id="UP001445076"/>
    </source>
</evidence>
<comment type="similarity">
    <text evidence="2">Belongs to the ANT/ATPSC lysine N-methyltransferase family.</text>
</comment>
<dbReference type="GO" id="GO:0032259">
    <property type="term" value="P:methylation"/>
    <property type="evidence" value="ECO:0007669"/>
    <property type="project" value="UniProtKB-KW"/>
</dbReference>
<dbReference type="GO" id="GO:0031966">
    <property type="term" value="C:mitochondrial membrane"/>
    <property type="evidence" value="ECO:0007669"/>
    <property type="project" value="UniProtKB-SubCell"/>
</dbReference>
<dbReference type="GO" id="GO:0016279">
    <property type="term" value="F:protein-lysine N-methyltransferase activity"/>
    <property type="evidence" value="ECO:0007669"/>
    <property type="project" value="InterPro"/>
</dbReference>
<dbReference type="Gene3D" id="3.40.50.150">
    <property type="entry name" value="Vaccinia Virus protein VP39"/>
    <property type="match status" value="1"/>
</dbReference>
<name>A0AAW0X9E5_CHEQU</name>
<feature type="non-terminal residue" evidence="13">
    <location>
        <position position="1"/>
    </location>
</feature>
<dbReference type="GO" id="GO:1905706">
    <property type="term" value="P:regulation of mitochondrial ATP synthesis coupled proton transport"/>
    <property type="evidence" value="ECO:0007669"/>
    <property type="project" value="UniProtKB-ARBA"/>
</dbReference>
<evidence type="ECO:0000256" key="3">
    <source>
        <dbReference type="ARBA" id="ARBA00022603"/>
    </source>
</evidence>
<keyword evidence="5" id="KW-0949">S-adenosyl-L-methionine</keyword>
<proteinExistence type="inferred from homology"/>
<evidence type="ECO:0000313" key="13">
    <source>
        <dbReference type="EMBL" id="KAK8734669.1"/>
    </source>
</evidence>
<evidence type="ECO:0000256" key="6">
    <source>
        <dbReference type="ARBA" id="ARBA00022692"/>
    </source>
</evidence>